<keyword evidence="7 8" id="KW-0472">Membrane</keyword>
<feature type="transmembrane region" description="Helical" evidence="8">
    <location>
        <begin position="556"/>
        <end position="575"/>
    </location>
</feature>
<dbReference type="PROSITE" id="PS00211">
    <property type="entry name" value="ABC_TRANSPORTER_1"/>
    <property type="match status" value="1"/>
</dbReference>
<dbReference type="GO" id="GO:0140359">
    <property type="term" value="F:ABC-type transporter activity"/>
    <property type="evidence" value="ECO:0007669"/>
    <property type="project" value="InterPro"/>
</dbReference>
<evidence type="ECO:0000256" key="1">
    <source>
        <dbReference type="ARBA" id="ARBA00004141"/>
    </source>
</evidence>
<feature type="transmembrane region" description="Helical" evidence="8">
    <location>
        <begin position="485"/>
        <end position="512"/>
    </location>
</feature>
<dbReference type="InterPro" id="IPR013525">
    <property type="entry name" value="ABC2_TM"/>
</dbReference>
<comment type="subcellular location">
    <subcellularLocation>
        <location evidence="1">Membrane</location>
        <topology evidence="1">Multi-pass membrane protein</topology>
    </subcellularLocation>
</comment>
<evidence type="ECO:0000256" key="8">
    <source>
        <dbReference type="SAM" id="Phobius"/>
    </source>
</evidence>
<keyword evidence="6 8" id="KW-1133">Transmembrane helix</keyword>
<proteinExistence type="predicted"/>
<evidence type="ECO:0000256" key="5">
    <source>
        <dbReference type="ARBA" id="ARBA00022840"/>
    </source>
</evidence>
<dbReference type="InterPro" id="IPR003439">
    <property type="entry name" value="ABC_transporter-like_ATP-bd"/>
</dbReference>
<dbReference type="AlphaFoldDB" id="A0A7S2WLY2"/>
<evidence type="ECO:0000256" key="4">
    <source>
        <dbReference type="ARBA" id="ARBA00022741"/>
    </source>
</evidence>
<dbReference type="InterPro" id="IPR050352">
    <property type="entry name" value="ABCG_transporters"/>
</dbReference>
<evidence type="ECO:0000256" key="3">
    <source>
        <dbReference type="ARBA" id="ARBA00022692"/>
    </source>
</evidence>
<dbReference type="PROSITE" id="PS50893">
    <property type="entry name" value="ABC_TRANSPORTER_2"/>
    <property type="match status" value="1"/>
</dbReference>
<dbReference type="CDD" id="cd03213">
    <property type="entry name" value="ABCG_EPDR"/>
    <property type="match status" value="1"/>
</dbReference>
<feature type="transmembrane region" description="Helical" evidence="8">
    <location>
        <begin position="637"/>
        <end position="659"/>
    </location>
</feature>
<dbReference type="PANTHER" id="PTHR48041:SF139">
    <property type="entry name" value="PROTEIN SCARLET"/>
    <property type="match status" value="1"/>
</dbReference>
<dbReference type="InterPro" id="IPR003593">
    <property type="entry name" value="AAA+_ATPase"/>
</dbReference>
<feature type="domain" description="ABC transporter" evidence="9">
    <location>
        <begin position="34"/>
        <end position="280"/>
    </location>
</feature>
<keyword evidence="4" id="KW-0547">Nucleotide-binding</keyword>
<sequence>MSVDFDDCAFERLHRSSSSLLSRQSVDEYVAVTVETQNMNYFVGAKNARKQILHNVNVRFDPGSLHAMIGPSGAGKTSIINALLGNCAGKVTGHIFVNGLDGPPEDFKSIAKLIPQEDVLMASFTVREILYYQSELVLPQALSRAEKDIRIAQVVNSLSLEKCLDVVVGSVENKGISGGQRKRLSIAVDLLSNPMVLLVDEPTSGLDSKTAEDVVQILRSLAHGEDGAKRTVITTIHQPSYRIFKLFDDLTLLVDGRVAYRGLVENVEAYFANLGLATPPRENPADHYMRLLQDDEWGIKLPQEYAAASGYCMTDTQLTNEGSENETSEDISCVQKCCNALKRLCSCKCTPESNQCVEEFDDYQALSSMMKNQKKLQQIERYPVSRFHQFLVLFRRANWDAVKDPNKFFRTLLLKLAVGLLVGTVWFRDADPPSLRKIVPLEGAMFVLVMNSVVDTLAVTLIIFPTQRSQLLRDYKNGVYSLAPFYAALMLSMGSMSVIYVGCMTIPIYLMVGLQLAWRKFVNFLLIMLFLTCIGNALGVIIGATSADLITAQNKLMPMLAPLLLFSGYVIPYNTMKPFYKVFYKASFFQYGLSALQLNELHGLEFPVLEWEGRRFNMSGDFILDKMFSLDPETHHIADYVLILLGYAIGITFIGYFFIKRALLQKTG</sequence>
<keyword evidence="3 8" id="KW-0812">Transmembrane</keyword>
<dbReference type="GO" id="GO:0016887">
    <property type="term" value="F:ATP hydrolysis activity"/>
    <property type="evidence" value="ECO:0007669"/>
    <property type="project" value="InterPro"/>
</dbReference>
<dbReference type="Gene3D" id="3.40.50.300">
    <property type="entry name" value="P-loop containing nucleotide triphosphate hydrolases"/>
    <property type="match status" value="1"/>
</dbReference>
<dbReference type="Pfam" id="PF01061">
    <property type="entry name" value="ABC2_membrane"/>
    <property type="match status" value="1"/>
</dbReference>
<dbReference type="PANTHER" id="PTHR48041">
    <property type="entry name" value="ABC TRANSPORTER G FAMILY MEMBER 28"/>
    <property type="match status" value="1"/>
</dbReference>
<dbReference type="GO" id="GO:0016020">
    <property type="term" value="C:membrane"/>
    <property type="evidence" value="ECO:0007669"/>
    <property type="project" value="UniProtKB-SubCell"/>
</dbReference>
<evidence type="ECO:0000259" key="9">
    <source>
        <dbReference type="PROSITE" id="PS50893"/>
    </source>
</evidence>
<feature type="transmembrane region" description="Helical" evidence="8">
    <location>
        <begin position="439"/>
        <end position="465"/>
    </location>
</feature>
<gene>
    <name evidence="10" type="ORF">QSP1433_LOCUS12066</name>
</gene>
<organism evidence="10">
    <name type="scientific">Mucochytrium quahogii</name>
    <dbReference type="NCBI Taxonomy" id="96639"/>
    <lineage>
        <taxon>Eukaryota</taxon>
        <taxon>Sar</taxon>
        <taxon>Stramenopiles</taxon>
        <taxon>Bigyra</taxon>
        <taxon>Labyrinthulomycetes</taxon>
        <taxon>Thraustochytrida</taxon>
        <taxon>Thraustochytriidae</taxon>
        <taxon>Mucochytrium</taxon>
    </lineage>
</organism>
<evidence type="ECO:0000313" key="10">
    <source>
        <dbReference type="EMBL" id="CAD9694322.1"/>
    </source>
</evidence>
<keyword evidence="5" id="KW-0067">ATP-binding</keyword>
<evidence type="ECO:0000256" key="6">
    <source>
        <dbReference type="ARBA" id="ARBA00022989"/>
    </source>
</evidence>
<dbReference type="EMBL" id="HBHK01019106">
    <property type="protein sequence ID" value="CAD9694322.1"/>
    <property type="molecule type" value="Transcribed_RNA"/>
</dbReference>
<dbReference type="GO" id="GO:0005524">
    <property type="term" value="F:ATP binding"/>
    <property type="evidence" value="ECO:0007669"/>
    <property type="project" value="UniProtKB-KW"/>
</dbReference>
<evidence type="ECO:0000256" key="2">
    <source>
        <dbReference type="ARBA" id="ARBA00022448"/>
    </source>
</evidence>
<name>A0A7S2WLY2_9STRA</name>
<dbReference type="SUPFAM" id="SSF52540">
    <property type="entry name" value="P-loop containing nucleoside triphosphate hydrolases"/>
    <property type="match status" value="1"/>
</dbReference>
<reference evidence="10" key="1">
    <citation type="submission" date="2021-01" db="EMBL/GenBank/DDBJ databases">
        <authorList>
            <person name="Corre E."/>
            <person name="Pelletier E."/>
            <person name="Niang G."/>
            <person name="Scheremetjew M."/>
            <person name="Finn R."/>
            <person name="Kale V."/>
            <person name="Holt S."/>
            <person name="Cochrane G."/>
            <person name="Meng A."/>
            <person name="Brown T."/>
            <person name="Cohen L."/>
        </authorList>
    </citation>
    <scope>NUCLEOTIDE SEQUENCE</scope>
    <source>
        <strain evidence="10">NY070348D</strain>
    </source>
</reference>
<protein>
    <recommendedName>
        <fullName evidence="9">ABC transporter domain-containing protein</fullName>
    </recommendedName>
</protein>
<keyword evidence="2" id="KW-0813">Transport</keyword>
<dbReference type="InterPro" id="IPR027417">
    <property type="entry name" value="P-loop_NTPase"/>
</dbReference>
<evidence type="ECO:0000256" key="7">
    <source>
        <dbReference type="ARBA" id="ARBA00023136"/>
    </source>
</evidence>
<feature type="transmembrane region" description="Helical" evidence="8">
    <location>
        <begin position="524"/>
        <end position="544"/>
    </location>
</feature>
<accession>A0A7S2WLY2</accession>
<dbReference type="SMART" id="SM00382">
    <property type="entry name" value="AAA"/>
    <property type="match status" value="1"/>
</dbReference>
<dbReference type="Pfam" id="PF00005">
    <property type="entry name" value="ABC_tran"/>
    <property type="match status" value="1"/>
</dbReference>
<dbReference type="InterPro" id="IPR017871">
    <property type="entry name" value="ABC_transporter-like_CS"/>
</dbReference>